<feature type="signal peptide" evidence="2">
    <location>
        <begin position="1"/>
        <end position="26"/>
    </location>
</feature>
<feature type="compositionally biased region" description="Low complexity" evidence="1">
    <location>
        <begin position="214"/>
        <end position="223"/>
    </location>
</feature>
<dbReference type="AlphaFoldDB" id="A0A1D2MB16"/>
<dbReference type="EMBL" id="LJIJ01002182">
    <property type="protein sequence ID" value="ODM90074.1"/>
    <property type="molecule type" value="Genomic_DNA"/>
</dbReference>
<keyword evidence="2" id="KW-0732">Signal</keyword>
<organism evidence="3 4">
    <name type="scientific">Orchesella cincta</name>
    <name type="common">Springtail</name>
    <name type="synonym">Podura cincta</name>
    <dbReference type="NCBI Taxonomy" id="48709"/>
    <lineage>
        <taxon>Eukaryota</taxon>
        <taxon>Metazoa</taxon>
        <taxon>Ecdysozoa</taxon>
        <taxon>Arthropoda</taxon>
        <taxon>Hexapoda</taxon>
        <taxon>Collembola</taxon>
        <taxon>Entomobryomorpha</taxon>
        <taxon>Entomobryoidea</taxon>
        <taxon>Orchesellidae</taxon>
        <taxon>Orchesellinae</taxon>
        <taxon>Orchesella</taxon>
    </lineage>
</organism>
<evidence type="ECO:0000256" key="1">
    <source>
        <dbReference type="SAM" id="MobiDB-lite"/>
    </source>
</evidence>
<keyword evidence="4" id="KW-1185">Reference proteome</keyword>
<gene>
    <name evidence="3" type="ORF">Ocin01_16608</name>
</gene>
<feature type="region of interest" description="Disordered" evidence="1">
    <location>
        <begin position="200"/>
        <end position="223"/>
    </location>
</feature>
<name>A0A1D2MB16_ORCCI</name>
<protein>
    <submittedName>
        <fullName evidence="3">Uncharacterized protein</fullName>
    </submittedName>
</protein>
<feature type="compositionally biased region" description="Polar residues" evidence="1">
    <location>
        <begin position="200"/>
        <end position="213"/>
    </location>
</feature>
<evidence type="ECO:0000313" key="3">
    <source>
        <dbReference type="EMBL" id="ODM90074.1"/>
    </source>
</evidence>
<dbReference type="Proteomes" id="UP000094527">
    <property type="component" value="Unassembled WGS sequence"/>
</dbReference>
<evidence type="ECO:0000256" key="2">
    <source>
        <dbReference type="SAM" id="SignalP"/>
    </source>
</evidence>
<feature type="chain" id="PRO_5008903733" evidence="2">
    <location>
        <begin position="27"/>
        <end position="280"/>
    </location>
</feature>
<proteinExistence type="predicted"/>
<sequence length="280" mass="30677">MGLQQISTGYFLLLVRQCVFLTFVDCSLRPYYLNFPPPLPIPNGLDPGFFAPNWPPNTPNSNLTRVSDIPGGAIPLIVHTWVKPDNSEGTTLQNGTVIYYVAGPWGGIRSAPVSSPKPPQQPAHGDLSNSITDSVYSTLRPNNLSPIPDSQSELGWQPPTIDITTPPPSRQQEQNQAGAWGNMHYGFGWPTSTKLYDNPPETTVNPTRSQIPETTTTATTSPTAVASTTRKQERSTTTIDPIAAETDARFPVSDSVRKFRRIVAQIRAITKKELQTPKRA</sequence>
<feature type="region of interest" description="Disordered" evidence="1">
    <location>
        <begin position="111"/>
        <end position="130"/>
    </location>
</feature>
<accession>A0A1D2MB16</accession>
<evidence type="ECO:0000313" key="4">
    <source>
        <dbReference type="Proteomes" id="UP000094527"/>
    </source>
</evidence>
<comment type="caution">
    <text evidence="3">The sequence shown here is derived from an EMBL/GenBank/DDBJ whole genome shotgun (WGS) entry which is preliminary data.</text>
</comment>
<reference evidence="3 4" key="1">
    <citation type="journal article" date="2016" name="Genome Biol. Evol.">
        <title>Gene Family Evolution Reflects Adaptation to Soil Environmental Stressors in the Genome of the Collembolan Orchesella cincta.</title>
        <authorList>
            <person name="Faddeeva-Vakhrusheva A."/>
            <person name="Derks M.F."/>
            <person name="Anvar S.Y."/>
            <person name="Agamennone V."/>
            <person name="Suring W."/>
            <person name="Smit S."/>
            <person name="van Straalen N.M."/>
            <person name="Roelofs D."/>
        </authorList>
    </citation>
    <scope>NUCLEOTIDE SEQUENCE [LARGE SCALE GENOMIC DNA]</scope>
    <source>
        <tissue evidence="3">Mixed pool</tissue>
    </source>
</reference>